<dbReference type="AlphaFoldDB" id="A0A0C3GBU9"/>
<dbReference type="FunCoup" id="A0A0C3GBU9">
    <property type="interactions" value="453"/>
</dbReference>
<dbReference type="Gene3D" id="1.10.10.10">
    <property type="entry name" value="Winged helix-like DNA-binding domain superfamily/Winged helix DNA-binding domain"/>
    <property type="match status" value="1"/>
</dbReference>
<dbReference type="GO" id="GO:0007091">
    <property type="term" value="P:metaphase/anaphase transition of mitotic cell cycle"/>
    <property type="evidence" value="ECO:0007669"/>
    <property type="project" value="TreeGrafter"/>
</dbReference>
<gene>
    <name evidence="9" type="ORF">PILCRDRAFT_768503</name>
</gene>
<dbReference type="GO" id="GO:0031625">
    <property type="term" value="F:ubiquitin protein ligase binding"/>
    <property type="evidence" value="ECO:0007669"/>
    <property type="project" value="InterPro"/>
</dbReference>
<keyword evidence="4" id="KW-0833">Ubl conjugation pathway</keyword>
<dbReference type="Pfam" id="PF25773">
    <property type="entry name" value="TPR_ANAPC2"/>
    <property type="match status" value="1"/>
</dbReference>
<keyword evidence="2" id="KW-0132">Cell division</keyword>
<dbReference type="FunFam" id="1.20.1310.10:FF:000033">
    <property type="entry name" value="Anaphase-promoting complex subunit ApcB"/>
    <property type="match status" value="1"/>
</dbReference>
<dbReference type="InterPro" id="IPR014786">
    <property type="entry name" value="ANAPC2_C"/>
</dbReference>
<dbReference type="GO" id="GO:0005680">
    <property type="term" value="C:anaphase-promoting complex"/>
    <property type="evidence" value="ECO:0007669"/>
    <property type="project" value="TreeGrafter"/>
</dbReference>
<reference evidence="10" key="2">
    <citation type="submission" date="2015-01" db="EMBL/GenBank/DDBJ databases">
        <title>Evolutionary Origins and Diversification of the Mycorrhizal Mutualists.</title>
        <authorList>
            <consortium name="DOE Joint Genome Institute"/>
            <consortium name="Mycorrhizal Genomics Consortium"/>
            <person name="Kohler A."/>
            <person name="Kuo A."/>
            <person name="Nagy L.G."/>
            <person name="Floudas D."/>
            <person name="Copeland A."/>
            <person name="Barry K.W."/>
            <person name="Cichocki N."/>
            <person name="Veneault-Fourrey C."/>
            <person name="LaButti K."/>
            <person name="Lindquist E.A."/>
            <person name="Lipzen A."/>
            <person name="Lundell T."/>
            <person name="Morin E."/>
            <person name="Murat C."/>
            <person name="Riley R."/>
            <person name="Ohm R."/>
            <person name="Sun H."/>
            <person name="Tunlid A."/>
            <person name="Henrissat B."/>
            <person name="Grigoriev I.V."/>
            <person name="Hibbett D.S."/>
            <person name="Martin F."/>
        </authorList>
    </citation>
    <scope>NUCLEOTIDE SEQUENCE [LARGE SCALE GENOMIC DNA]</scope>
    <source>
        <strain evidence="10">F 1598</strain>
    </source>
</reference>
<dbReference type="STRING" id="765440.A0A0C3GBU9"/>
<dbReference type="SMART" id="SM01013">
    <property type="entry name" value="APC2"/>
    <property type="match status" value="1"/>
</dbReference>
<dbReference type="Pfam" id="PF08672">
    <property type="entry name" value="ANAPC2"/>
    <property type="match status" value="1"/>
</dbReference>
<evidence type="ECO:0000256" key="6">
    <source>
        <dbReference type="PROSITE-ProRule" id="PRU00330"/>
    </source>
</evidence>
<dbReference type="InterPro" id="IPR016158">
    <property type="entry name" value="Cullin_homology"/>
</dbReference>
<proteinExistence type="inferred from homology"/>
<evidence type="ECO:0000256" key="7">
    <source>
        <dbReference type="SAM" id="MobiDB-lite"/>
    </source>
</evidence>
<evidence type="ECO:0000313" key="9">
    <source>
        <dbReference type="EMBL" id="KIM89204.1"/>
    </source>
</evidence>
<evidence type="ECO:0000256" key="1">
    <source>
        <dbReference type="ARBA" id="ARBA00016068"/>
    </source>
</evidence>
<dbReference type="InterPro" id="IPR036317">
    <property type="entry name" value="Cullin_homology_sf"/>
</dbReference>
<dbReference type="PROSITE" id="PS50069">
    <property type="entry name" value="CULLIN_2"/>
    <property type="match status" value="1"/>
</dbReference>
<dbReference type="GO" id="GO:0070979">
    <property type="term" value="P:protein K11-linked ubiquitination"/>
    <property type="evidence" value="ECO:0007669"/>
    <property type="project" value="TreeGrafter"/>
</dbReference>
<evidence type="ECO:0000259" key="8">
    <source>
        <dbReference type="PROSITE" id="PS50069"/>
    </source>
</evidence>
<keyword evidence="5" id="KW-0131">Cell cycle</keyword>
<dbReference type="InterPro" id="IPR044554">
    <property type="entry name" value="ANAPC2"/>
</dbReference>
<evidence type="ECO:0000256" key="3">
    <source>
        <dbReference type="ARBA" id="ARBA00022776"/>
    </source>
</evidence>
<dbReference type="SUPFAM" id="SSF75632">
    <property type="entry name" value="Cullin homology domain"/>
    <property type="match status" value="1"/>
</dbReference>
<reference evidence="9 10" key="1">
    <citation type="submission" date="2014-04" db="EMBL/GenBank/DDBJ databases">
        <authorList>
            <consortium name="DOE Joint Genome Institute"/>
            <person name="Kuo A."/>
            <person name="Tarkka M."/>
            <person name="Buscot F."/>
            <person name="Kohler A."/>
            <person name="Nagy L.G."/>
            <person name="Floudas D."/>
            <person name="Copeland A."/>
            <person name="Barry K.W."/>
            <person name="Cichocki N."/>
            <person name="Veneault-Fourrey C."/>
            <person name="LaButti K."/>
            <person name="Lindquist E.A."/>
            <person name="Lipzen A."/>
            <person name="Lundell T."/>
            <person name="Morin E."/>
            <person name="Murat C."/>
            <person name="Sun H."/>
            <person name="Tunlid A."/>
            <person name="Henrissat B."/>
            <person name="Grigoriev I.V."/>
            <person name="Hibbett D.S."/>
            <person name="Martin F."/>
            <person name="Nordberg H.P."/>
            <person name="Cantor M.N."/>
            <person name="Hua S.X."/>
        </authorList>
    </citation>
    <scope>NUCLEOTIDE SEQUENCE [LARGE SCALE GENOMIC DNA]</scope>
    <source>
        <strain evidence="9 10">F 1598</strain>
    </source>
</reference>
<evidence type="ECO:0000313" key="10">
    <source>
        <dbReference type="Proteomes" id="UP000054166"/>
    </source>
</evidence>
<dbReference type="PANTHER" id="PTHR45957:SF1">
    <property type="entry name" value="ANAPHASE-PROMOTING COMPLEX SUBUNIT 2"/>
    <property type="match status" value="1"/>
</dbReference>
<name>A0A0C3GBU9_PILCF</name>
<dbReference type="InterPro" id="IPR036390">
    <property type="entry name" value="WH_DNA-bd_sf"/>
</dbReference>
<feature type="region of interest" description="Disordered" evidence="7">
    <location>
        <begin position="387"/>
        <end position="413"/>
    </location>
</feature>
<accession>A0A0C3GBU9</accession>
<evidence type="ECO:0000256" key="5">
    <source>
        <dbReference type="ARBA" id="ARBA00023306"/>
    </source>
</evidence>
<organism evidence="9 10">
    <name type="scientific">Piloderma croceum (strain F 1598)</name>
    <dbReference type="NCBI Taxonomy" id="765440"/>
    <lineage>
        <taxon>Eukaryota</taxon>
        <taxon>Fungi</taxon>
        <taxon>Dikarya</taxon>
        <taxon>Basidiomycota</taxon>
        <taxon>Agaricomycotina</taxon>
        <taxon>Agaricomycetes</taxon>
        <taxon>Agaricomycetidae</taxon>
        <taxon>Atheliales</taxon>
        <taxon>Atheliaceae</taxon>
        <taxon>Piloderma</taxon>
    </lineage>
</organism>
<evidence type="ECO:0000256" key="2">
    <source>
        <dbReference type="ARBA" id="ARBA00022618"/>
    </source>
</evidence>
<dbReference type="PANTHER" id="PTHR45957">
    <property type="entry name" value="ANAPHASE-PROMOTING COMPLEX SUBUNIT 2"/>
    <property type="match status" value="1"/>
</dbReference>
<dbReference type="HOGENOM" id="CLU_007149_4_2_1"/>
<dbReference type="GO" id="GO:0051301">
    <property type="term" value="P:cell division"/>
    <property type="evidence" value="ECO:0007669"/>
    <property type="project" value="UniProtKB-KW"/>
</dbReference>
<dbReference type="Proteomes" id="UP000054166">
    <property type="component" value="Unassembled WGS sequence"/>
</dbReference>
<dbReference type="EMBL" id="KN832975">
    <property type="protein sequence ID" value="KIM89204.1"/>
    <property type="molecule type" value="Genomic_DNA"/>
</dbReference>
<evidence type="ECO:0000256" key="4">
    <source>
        <dbReference type="ARBA" id="ARBA00022786"/>
    </source>
</evidence>
<protein>
    <recommendedName>
        <fullName evidence="1">Anaphase-promoting complex subunit 2</fullName>
    </recommendedName>
</protein>
<dbReference type="InterPro" id="IPR057975">
    <property type="entry name" value="TPR_ANAPC2"/>
</dbReference>
<dbReference type="GO" id="GO:0006511">
    <property type="term" value="P:ubiquitin-dependent protein catabolic process"/>
    <property type="evidence" value="ECO:0007669"/>
    <property type="project" value="InterPro"/>
</dbReference>
<dbReference type="SUPFAM" id="SSF46785">
    <property type="entry name" value="Winged helix' DNA-binding domain"/>
    <property type="match status" value="1"/>
</dbReference>
<dbReference type="Gene3D" id="1.20.1310.10">
    <property type="entry name" value="Cullin Repeats"/>
    <property type="match status" value="1"/>
</dbReference>
<keyword evidence="3" id="KW-0498">Mitosis</keyword>
<sequence>MATTALRAQVAAKWQESFNRMNKGGSGISGLMTFSRAWEVATEFLRPKDISDPASLRQYNLVDIKNAFAAVNQARRLPVMLEVYMDDIRKHQYLITREVTTYMSHYEQLMDPEIIAKLVLRLVEWYDAWAPIPELGHTIRDAYTLTFQTHLFSILPPSFARGFKALCASTLPSVSTDSVVDARPHMWAAFETLGLFDRYEALIASVVYQHIESHVVKTCAGQWAEPVLPNLRDWMSKKVVKWMFSPYARGAKTMEDAALMLQGPGQRFDFHMSKTLCDLRTREIFSIIIDYPDSMGALQDLKECLQRVDQRAELVRTLRRANEMRLLHPGADTKDILTQYVSTIRCLRVIDPPGVLLFKVADPIRRYLRERPDTIRSIVASLVGDGESGDSLVDENEPIHPLQQPETEDYTDPNWEPEPIDAGPDFRANKPSDVISTLVSIYDSKDLFVKELQVLLAQRLLAVKDGNFEKERRNIEILKIRFGEAALQVCEVMLRDMTDSKRIDQHVQSQHASIMHPTIISRHFWPTLESSSIVMPGQFEKLQAQYAKEFSTFKPDKKLRWLPHLGTVHLELQLEDRKVVADVAPLEAAFIELFSEKNVWSLDNLIPRVGSVDRSSALKALATWLDLGVLKEDTENSFRLLEVAEDPTPGARPAISRPGATNFTKNPYLAAHRACAGIAPVTDDLPPASSIHQQQAEQMRVYWKFIEGMLTNLGSLSLDRIQAMLKLAPGYDRTIDQLASFMEAARREELVMTKDEMWRLNR</sequence>
<keyword evidence="10" id="KW-1185">Reference proteome</keyword>
<dbReference type="OrthoDB" id="5581181at2759"/>
<dbReference type="InParanoid" id="A0A0C3GBU9"/>
<dbReference type="SMART" id="SM00182">
    <property type="entry name" value="CULLIN"/>
    <property type="match status" value="1"/>
</dbReference>
<feature type="domain" description="Cullin family profile" evidence="8">
    <location>
        <begin position="410"/>
        <end position="605"/>
    </location>
</feature>
<dbReference type="Gene3D" id="3.30.230.130">
    <property type="entry name" value="Cullin, Chain C, Domain 2"/>
    <property type="match status" value="1"/>
</dbReference>
<dbReference type="InterPro" id="IPR036388">
    <property type="entry name" value="WH-like_DNA-bd_sf"/>
</dbReference>
<comment type="similarity">
    <text evidence="6">Belongs to the cullin family.</text>
</comment>